<dbReference type="Gene3D" id="3.30.420.10">
    <property type="entry name" value="Ribonuclease H-like superfamily/Ribonuclease H"/>
    <property type="match status" value="1"/>
</dbReference>
<protein>
    <recommendedName>
        <fullName evidence="1">Integrase catalytic domain-containing protein</fullName>
    </recommendedName>
</protein>
<reference evidence="3" key="1">
    <citation type="submission" date="2017-03" db="EMBL/GenBank/DDBJ databases">
        <title>Phytopthora megakarya and P. palmivora, two closely related causual agents of cacao black pod achieved similar genome size and gene model numbers by different mechanisms.</title>
        <authorList>
            <person name="Ali S."/>
            <person name="Shao J."/>
            <person name="Larry D.J."/>
            <person name="Kronmiller B."/>
            <person name="Shen D."/>
            <person name="Strem M.D."/>
            <person name="Melnick R.L."/>
            <person name="Guiltinan M.J."/>
            <person name="Tyler B.M."/>
            <person name="Meinhardt L.W."/>
            <person name="Bailey B.A."/>
        </authorList>
    </citation>
    <scope>NUCLEOTIDE SEQUENCE [LARGE SCALE GENOMIC DNA]</scope>
    <source>
        <strain evidence="3">zdho120</strain>
    </source>
</reference>
<dbReference type="AlphaFoldDB" id="A0A225WS92"/>
<dbReference type="InterPro" id="IPR050951">
    <property type="entry name" value="Retrovirus_Pol_polyprotein"/>
</dbReference>
<dbReference type="InterPro" id="IPR001584">
    <property type="entry name" value="Integrase_cat-core"/>
</dbReference>
<dbReference type="PANTHER" id="PTHR37984:SF5">
    <property type="entry name" value="PROTEIN NYNRIN-LIKE"/>
    <property type="match status" value="1"/>
</dbReference>
<keyword evidence="3" id="KW-1185">Reference proteome</keyword>
<dbReference type="Proteomes" id="UP000198211">
    <property type="component" value="Unassembled WGS sequence"/>
</dbReference>
<accession>A0A225WS92</accession>
<dbReference type="InterPro" id="IPR036397">
    <property type="entry name" value="RNaseH_sf"/>
</dbReference>
<proteinExistence type="predicted"/>
<evidence type="ECO:0000313" key="3">
    <source>
        <dbReference type="Proteomes" id="UP000198211"/>
    </source>
</evidence>
<dbReference type="EMBL" id="NBNE01000384">
    <property type="protein sequence ID" value="OWZ19919.1"/>
    <property type="molecule type" value="Genomic_DNA"/>
</dbReference>
<dbReference type="OrthoDB" id="3363652at2759"/>
<dbReference type="PANTHER" id="PTHR37984">
    <property type="entry name" value="PROTEIN CBG26694"/>
    <property type="match status" value="1"/>
</dbReference>
<dbReference type="GO" id="GO:0003676">
    <property type="term" value="F:nucleic acid binding"/>
    <property type="evidence" value="ECO:0007669"/>
    <property type="project" value="InterPro"/>
</dbReference>
<comment type="caution">
    <text evidence="2">The sequence shown here is derived from an EMBL/GenBank/DDBJ whole genome shotgun (WGS) entry which is preliminary data.</text>
</comment>
<name>A0A225WS92_9STRA</name>
<dbReference type="PROSITE" id="PS50994">
    <property type="entry name" value="INTEGRASE"/>
    <property type="match status" value="1"/>
</dbReference>
<dbReference type="SUPFAM" id="SSF53098">
    <property type="entry name" value="Ribonuclease H-like"/>
    <property type="match status" value="1"/>
</dbReference>
<sequence length="352" mass="40578">MRLCGLHYVIEHITGEDNVWADIFSRWHTREVVRVATVQTCSRYTATLSQLRPLSDDAFVFPTLDEVREAQQAAGRERSRLRVAREEEDGVTTIEGLSWVPNGAKKLLERLFVVAHTGAQSHRGQDPVNTVLQERFWIDCLHEKVATFIRGCLLSEKRNEVLHWDFLYLGDRYGDNTYLLVAKDELTHYFPDMLISDQGTHFKNEAVEHPSARMKVDQVFSPVYSPWINGTIERLNKDILKVVRALLLEYDIATTEWPYLPPDLRANLNHTPLRSLGGHSPVELFTGLPVSTPLDTVVGRRGGADNLQPSTWMLYLSSWRNYEARNMACTKKYWTRRNANVCKTWQHTRGVW</sequence>
<gene>
    <name evidence="2" type="ORF">PHMEG_0005744</name>
</gene>
<dbReference type="InterPro" id="IPR012337">
    <property type="entry name" value="RNaseH-like_sf"/>
</dbReference>
<evidence type="ECO:0000259" key="1">
    <source>
        <dbReference type="PROSITE" id="PS50994"/>
    </source>
</evidence>
<feature type="domain" description="Integrase catalytic" evidence="1">
    <location>
        <begin position="123"/>
        <end position="289"/>
    </location>
</feature>
<evidence type="ECO:0000313" key="2">
    <source>
        <dbReference type="EMBL" id="OWZ19919.1"/>
    </source>
</evidence>
<dbReference type="GO" id="GO:0015074">
    <property type="term" value="P:DNA integration"/>
    <property type="evidence" value="ECO:0007669"/>
    <property type="project" value="InterPro"/>
</dbReference>
<organism evidence="2 3">
    <name type="scientific">Phytophthora megakarya</name>
    <dbReference type="NCBI Taxonomy" id="4795"/>
    <lineage>
        <taxon>Eukaryota</taxon>
        <taxon>Sar</taxon>
        <taxon>Stramenopiles</taxon>
        <taxon>Oomycota</taxon>
        <taxon>Peronosporomycetes</taxon>
        <taxon>Peronosporales</taxon>
        <taxon>Peronosporaceae</taxon>
        <taxon>Phytophthora</taxon>
    </lineage>
</organism>